<proteinExistence type="predicted"/>
<comment type="caution">
    <text evidence="1">The sequence shown here is derived from an EMBL/GenBank/DDBJ whole genome shotgun (WGS) entry which is preliminary data.</text>
</comment>
<dbReference type="EMBL" id="JWZT01001337">
    <property type="protein sequence ID" value="KII72185.1"/>
    <property type="molecule type" value="Genomic_DNA"/>
</dbReference>
<gene>
    <name evidence="1" type="ORF">RF11_12976</name>
</gene>
<organism evidence="1 2">
    <name type="scientific">Thelohanellus kitauei</name>
    <name type="common">Myxosporean</name>
    <dbReference type="NCBI Taxonomy" id="669202"/>
    <lineage>
        <taxon>Eukaryota</taxon>
        <taxon>Metazoa</taxon>
        <taxon>Cnidaria</taxon>
        <taxon>Myxozoa</taxon>
        <taxon>Myxosporea</taxon>
        <taxon>Bivalvulida</taxon>
        <taxon>Platysporina</taxon>
        <taxon>Myxobolidae</taxon>
        <taxon>Thelohanellus</taxon>
    </lineage>
</organism>
<keyword evidence="2" id="KW-1185">Reference proteome</keyword>
<sequence length="166" mass="18501">MDDRSHSIRALSGAFRSMALEVNPSKLAVSRPSLRGFLPSNLTFPLVNAYQPYKYLGVTEVARPLHGLNAEECSVKLFGIAIKILDKGKLNAWNTVRAINCFAHSHLWFMFPIRQFCPTSEEGNKKKLTALLLNRFHLADGQSYSRLLLTVCLDGLGLTDPSCVLH</sequence>
<evidence type="ECO:0000313" key="1">
    <source>
        <dbReference type="EMBL" id="KII72185.1"/>
    </source>
</evidence>
<name>A0A0C2N796_THEKT</name>
<reference evidence="1 2" key="1">
    <citation type="journal article" date="2014" name="Genome Biol. Evol.">
        <title>The genome of the myxosporean Thelohanellus kitauei shows adaptations to nutrient acquisition within its fish host.</title>
        <authorList>
            <person name="Yang Y."/>
            <person name="Xiong J."/>
            <person name="Zhou Z."/>
            <person name="Huo F."/>
            <person name="Miao W."/>
            <person name="Ran C."/>
            <person name="Liu Y."/>
            <person name="Zhang J."/>
            <person name="Feng J."/>
            <person name="Wang M."/>
            <person name="Wang M."/>
            <person name="Wang L."/>
            <person name="Yao B."/>
        </authorList>
    </citation>
    <scope>NUCLEOTIDE SEQUENCE [LARGE SCALE GENOMIC DNA]</scope>
    <source>
        <strain evidence="1">Wuqing</strain>
    </source>
</reference>
<dbReference type="AlphaFoldDB" id="A0A0C2N796"/>
<evidence type="ECO:0000313" key="2">
    <source>
        <dbReference type="Proteomes" id="UP000031668"/>
    </source>
</evidence>
<dbReference type="Proteomes" id="UP000031668">
    <property type="component" value="Unassembled WGS sequence"/>
</dbReference>
<protein>
    <submittedName>
        <fullName evidence="1">Uncharacterized protein</fullName>
    </submittedName>
</protein>
<accession>A0A0C2N796</accession>